<dbReference type="InterPro" id="IPR016187">
    <property type="entry name" value="CTDL_fold"/>
</dbReference>
<proteinExistence type="predicted"/>
<dbReference type="OrthoDB" id="10454786at2759"/>
<reference evidence="2" key="1">
    <citation type="submission" date="2020-09" db="EMBL/GenBank/DDBJ databases">
        <authorList>
            <person name="Kikuchi T."/>
        </authorList>
    </citation>
    <scope>NUCLEOTIDE SEQUENCE</scope>
    <source>
        <strain evidence="2">SH1</strain>
    </source>
</reference>
<dbReference type="Proteomes" id="UP000614601">
    <property type="component" value="Unassembled WGS sequence"/>
</dbReference>
<dbReference type="AlphaFoldDB" id="A0A811LWG8"/>
<evidence type="ECO:0000313" key="3">
    <source>
        <dbReference type="Proteomes" id="UP000614601"/>
    </source>
</evidence>
<dbReference type="SUPFAM" id="SSF56436">
    <property type="entry name" value="C-type lectin-like"/>
    <property type="match status" value="1"/>
</dbReference>
<dbReference type="EMBL" id="CAJFDH010000006">
    <property type="protein sequence ID" value="CAD5231077.1"/>
    <property type="molecule type" value="Genomic_DNA"/>
</dbReference>
<evidence type="ECO:0008006" key="4">
    <source>
        <dbReference type="Google" id="ProtNLM"/>
    </source>
</evidence>
<accession>A0A811LWG8</accession>
<feature type="chain" id="PRO_5036221450" description="C-type lectin domain-containing protein" evidence="1">
    <location>
        <begin position="18"/>
        <end position="236"/>
    </location>
</feature>
<evidence type="ECO:0000256" key="1">
    <source>
        <dbReference type="SAM" id="SignalP"/>
    </source>
</evidence>
<protein>
    <recommendedName>
        <fullName evidence="4">C-type lectin domain-containing protein</fullName>
    </recommendedName>
</protein>
<keyword evidence="1" id="KW-0732">Signal</keyword>
<dbReference type="Proteomes" id="UP000783686">
    <property type="component" value="Unassembled WGS sequence"/>
</dbReference>
<name>A0A811LWG8_9BILA</name>
<comment type="caution">
    <text evidence="2">The sequence shown here is derived from an EMBL/GenBank/DDBJ whole genome shotgun (WGS) entry which is preliminary data.</text>
</comment>
<evidence type="ECO:0000313" key="2">
    <source>
        <dbReference type="EMBL" id="CAD5231077.1"/>
    </source>
</evidence>
<gene>
    <name evidence="2" type="ORF">BOKJ2_LOCUS14461</name>
</gene>
<keyword evidence="3" id="KW-1185">Reference proteome</keyword>
<sequence length="236" mass="24959">MFILALLVALAVSRTNGQTTTTTTSTTTVSTTTVSASTVTVVSTTVTTATNVTTGSTTSQVSQMCTVVNGIDSTMLSYFDNTTGLCYVVAGADRVNYSSTVQKCTTLETSADGNWTCRVPQIDEPTVINRLPTAMQASYYFIGLTRPSCNDSWQWTSGTNSTSAYAGNFSVLAEGDECTYNNYVISTTGVTPATSNDTTETLCECGLGINGSLLPVSRVYIIAPLLLILHVFSLLT</sequence>
<feature type="signal peptide" evidence="1">
    <location>
        <begin position="1"/>
        <end position="17"/>
    </location>
</feature>
<dbReference type="EMBL" id="CAJFCW020000006">
    <property type="protein sequence ID" value="CAG9128399.1"/>
    <property type="molecule type" value="Genomic_DNA"/>
</dbReference>
<organism evidence="2 3">
    <name type="scientific">Bursaphelenchus okinawaensis</name>
    <dbReference type="NCBI Taxonomy" id="465554"/>
    <lineage>
        <taxon>Eukaryota</taxon>
        <taxon>Metazoa</taxon>
        <taxon>Ecdysozoa</taxon>
        <taxon>Nematoda</taxon>
        <taxon>Chromadorea</taxon>
        <taxon>Rhabditida</taxon>
        <taxon>Tylenchina</taxon>
        <taxon>Tylenchomorpha</taxon>
        <taxon>Aphelenchoidea</taxon>
        <taxon>Aphelenchoididae</taxon>
        <taxon>Bursaphelenchus</taxon>
    </lineage>
</organism>